<sequence>MGTWLMHQHSESPPSELITGIMVPVERPSFRILMSSKIMYTARNSSFRSQFICSNVPNRMSSIAHIGVVVCKTISKEFYGESHTKTYFLVCSTGGRQGLNSIRLGIFPISQSIQHRYMERRLVAVQVKNWEAYYLA</sequence>
<dbReference type="EMBL" id="JANVFO010000018">
    <property type="protein sequence ID" value="KAJ3733428.1"/>
    <property type="molecule type" value="Genomic_DNA"/>
</dbReference>
<protein>
    <submittedName>
        <fullName evidence="1">Uncharacterized protein</fullName>
    </submittedName>
</protein>
<proteinExistence type="predicted"/>
<accession>A0AA38N2H0</accession>
<dbReference type="AlphaFoldDB" id="A0AA38N2H0"/>
<dbReference type="Proteomes" id="UP001176059">
    <property type="component" value="Unassembled WGS sequence"/>
</dbReference>
<keyword evidence="2" id="KW-1185">Reference proteome</keyword>
<organism evidence="1 2">
    <name type="scientific">Lentinula guzmanii</name>
    <dbReference type="NCBI Taxonomy" id="2804957"/>
    <lineage>
        <taxon>Eukaryota</taxon>
        <taxon>Fungi</taxon>
        <taxon>Dikarya</taxon>
        <taxon>Basidiomycota</taxon>
        <taxon>Agaricomycotina</taxon>
        <taxon>Agaricomycetes</taxon>
        <taxon>Agaricomycetidae</taxon>
        <taxon>Agaricales</taxon>
        <taxon>Marasmiineae</taxon>
        <taxon>Omphalotaceae</taxon>
        <taxon>Lentinula</taxon>
    </lineage>
</organism>
<reference evidence="1" key="2">
    <citation type="journal article" date="2023" name="Proc. Natl. Acad. Sci. U.S.A.">
        <title>A global phylogenomic analysis of the shiitake genus Lentinula.</title>
        <authorList>
            <person name="Sierra-Patev S."/>
            <person name="Min B."/>
            <person name="Naranjo-Ortiz M."/>
            <person name="Looney B."/>
            <person name="Konkel Z."/>
            <person name="Slot J.C."/>
            <person name="Sakamoto Y."/>
            <person name="Steenwyk J.L."/>
            <person name="Rokas A."/>
            <person name="Carro J."/>
            <person name="Camarero S."/>
            <person name="Ferreira P."/>
            <person name="Molpeceres G."/>
            <person name="Ruiz-Duenas F.J."/>
            <person name="Serrano A."/>
            <person name="Henrissat B."/>
            <person name="Drula E."/>
            <person name="Hughes K.W."/>
            <person name="Mata J.L."/>
            <person name="Ishikawa N.K."/>
            <person name="Vargas-Isla R."/>
            <person name="Ushijima S."/>
            <person name="Smith C.A."/>
            <person name="Donoghue J."/>
            <person name="Ahrendt S."/>
            <person name="Andreopoulos W."/>
            <person name="He G."/>
            <person name="LaButti K."/>
            <person name="Lipzen A."/>
            <person name="Ng V."/>
            <person name="Riley R."/>
            <person name="Sandor L."/>
            <person name="Barry K."/>
            <person name="Martinez A.T."/>
            <person name="Xiao Y."/>
            <person name="Gibbons J.G."/>
            <person name="Terashima K."/>
            <person name="Grigoriev I.V."/>
            <person name="Hibbett D."/>
        </authorList>
    </citation>
    <scope>NUCLEOTIDE SEQUENCE</scope>
    <source>
        <strain evidence="1">ET3784</strain>
    </source>
</reference>
<name>A0AA38N2H0_9AGAR</name>
<comment type="caution">
    <text evidence="1">The sequence shown here is derived from an EMBL/GenBank/DDBJ whole genome shotgun (WGS) entry which is preliminary data.</text>
</comment>
<gene>
    <name evidence="1" type="ORF">DFJ43DRAFT_1069200</name>
</gene>
<evidence type="ECO:0000313" key="1">
    <source>
        <dbReference type="EMBL" id="KAJ3733428.1"/>
    </source>
</evidence>
<evidence type="ECO:0000313" key="2">
    <source>
        <dbReference type="Proteomes" id="UP001176059"/>
    </source>
</evidence>
<reference evidence="1" key="1">
    <citation type="submission" date="2022-08" db="EMBL/GenBank/DDBJ databases">
        <authorList>
            <consortium name="DOE Joint Genome Institute"/>
            <person name="Min B."/>
            <person name="Sierra-Patev S."/>
            <person name="Naranjo-Ortiz M."/>
            <person name="Looney B."/>
            <person name="Konkel Z."/>
            <person name="Slot J.C."/>
            <person name="Sakamoto Y."/>
            <person name="Steenwyk J.L."/>
            <person name="Rokas A."/>
            <person name="Carro J."/>
            <person name="Camarero S."/>
            <person name="Ferreira P."/>
            <person name="Molpeceres G."/>
            <person name="Ruiz-duenas F.J."/>
            <person name="Serrano A."/>
            <person name="Henrissat B."/>
            <person name="Drula E."/>
            <person name="Hughes K.W."/>
            <person name="Mata J.L."/>
            <person name="Ishikawa N.K."/>
            <person name="Vargas-Isla R."/>
            <person name="Ushijima S."/>
            <person name="Smith C.A."/>
            <person name="Ahrendt S."/>
            <person name="Andreopoulos W."/>
            <person name="He G."/>
            <person name="LaButti K."/>
            <person name="Lipzen A."/>
            <person name="Ng V."/>
            <person name="Riley R."/>
            <person name="Sandor L."/>
            <person name="Barry K."/>
            <person name="Martinez A.T."/>
            <person name="Xiao Y."/>
            <person name="Gibbons J.G."/>
            <person name="Terashima K."/>
            <person name="Hibbett D.S."/>
            <person name="Grigoriev I.V."/>
        </authorList>
    </citation>
    <scope>NUCLEOTIDE SEQUENCE</scope>
    <source>
        <strain evidence="1">ET3784</strain>
    </source>
</reference>